<keyword evidence="2" id="KW-1185">Reference proteome</keyword>
<dbReference type="GeneID" id="64635221"/>
<proteinExistence type="predicted"/>
<evidence type="ECO:0000313" key="1">
    <source>
        <dbReference type="EMBL" id="KAG1803412.1"/>
    </source>
</evidence>
<dbReference type="RefSeq" id="XP_041186598.1">
    <property type="nucleotide sequence ID" value="XM_041341205.1"/>
</dbReference>
<organism evidence="1 2">
    <name type="scientific">Suillus subaureus</name>
    <dbReference type="NCBI Taxonomy" id="48587"/>
    <lineage>
        <taxon>Eukaryota</taxon>
        <taxon>Fungi</taxon>
        <taxon>Dikarya</taxon>
        <taxon>Basidiomycota</taxon>
        <taxon>Agaricomycotina</taxon>
        <taxon>Agaricomycetes</taxon>
        <taxon>Agaricomycetidae</taxon>
        <taxon>Boletales</taxon>
        <taxon>Suillineae</taxon>
        <taxon>Suillaceae</taxon>
        <taxon>Suillus</taxon>
    </lineage>
</organism>
<evidence type="ECO:0000313" key="2">
    <source>
        <dbReference type="Proteomes" id="UP000807769"/>
    </source>
</evidence>
<dbReference type="AlphaFoldDB" id="A0A9P7DUR0"/>
<comment type="caution">
    <text evidence="1">The sequence shown here is derived from an EMBL/GenBank/DDBJ whole genome shotgun (WGS) entry which is preliminary data.</text>
</comment>
<dbReference type="Proteomes" id="UP000807769">
    <property type="component" value="Unassembled WGS sequence"/>
</dbReference>
<name>A0A9P7DUR0_9AGAM</name>
<reference evidence="1" key="1">
    <citation type="journal article" date="2020" name="New Phytol.">
        <title>Comparative genomics reveals dynamic genome evolution in host specialist ectomycorrhizal fungi.</title>
        <authorList>
            <person name="Lofgren L.A."/>
            <person name="Nguyen N.H."/>
            <person name="Vilgalys R."/>
            <person name="Ruytinx J."/>
            <person name="Liao H.L."/>
            <person name="Branco S."/>
            <person name="Kuo A."/>
            <person name="LaButti K."/>
            <person name="Lipzen A."/>
            <person name="Andreopoulos W."/>
            <person name="Pangilinan J."/>
            <person name="Riley R."/>
            <person name="Hundley H."/>
            <person name="Na H."/>
            <person name="Barry K."/>
            <person name="Grigoriev I.V."/>
            <person name="Stajich J.E."/>
            <person name="Kennedy P.G."/>
        </authorList>
    </citation>
    <scope>NUCLEOTIDE SEQUENCE</scope>
    <source>
        <strain evidence="1">MN1</strain>
    </source>
</reference>
<dbReference type="OrthoDB" id="2689303at2759"/>
<dbReference type="EMBL" id="JABBWG010000066">
    <property type="protein sequence ID" value="KAG1803412.1"/>
    <property type="molecule type" value="Genomic_DNA"/>
</dbReference>
<accession>A0A9P7DUR0</accession>
<sequence length="191" mass="21206">MALLHDFCFLFEDMDNLDAMQTFQSPFMLQLFATAHLHSIVGHAHVTVLKTDVLALTGMQGVIALCTTSLERAIKWLHKGTVDIDAHTPDVGPAQMKCKLRMPKTFNPATGKDSTIQNAFSIGNWGDVTAAYIISVRAKGDIFMKDLVSTACKLLKKKLGGLDKYLHLSDEDNNDDNNDDNNKIDHCTLLW</sequence>
<protein>
    <submittedName>
        <fullName evidence="1">Uncharacterized protein</fullName>
    </submittedName>
</protein>
<gene>
    <name evidence="1" type="ORF">BJ212DRAFT_1487013</name>
</gene>